<keyword evidence="1" id="KW-0145">Chemotaxis</keyword>
<dbReference type="SMART" id="SM00283">
    <property type="entry name" value="MA"/>
    <property type="match status" value="1"/>
</dbReference>
<evidence type="ECO:0000256" key="4">
    <source>
        <dbReference type="PROSITE-ProRule" id="PRU00284"/>
    </source>
</evidence>
<dbReference type="PROSITE" id="PS51753">
    <property type="entry name" value="HBM"/>
    <property type="match status" value="1"/>
</dbReference>
<dbReference type="GO" id="GO:0004888">
    <property type="term" value="F:transmembrane signaling receptor activity"/>
    <property type="evidence" value="ECO:0007669"/>
    <property type="project" value="InterPro"/>
</dbReference>
<gene>
    <name evidence="10" type="ORF">D0436_10600</name>
</gene>
<comment type="similarity">
    <text evidence="3">Belongs to the methyl-accepting chemotaxis (MCP) protein family.</text>
</comment>
<evidence type="ECO:0000256" key="7">
    <source>
        <dbReference type="SAM" id="Phobius"/>
    </source>
</evidence>
<evidence type="ECO:0000259" key="9">
    <source>
        <dbReference type="PROSITE" id="PS51753"/>
    </source>
</evidence>
<evidence type="ECO:0000256" key="6">
    <source>
        <dbReference type="SAM" id="MobiDB-lite"/>
    </source>
</evidence>
<feature type="compositionally biased region" description="Basic and acidic residues" evidence="6">
    <location>
        <begin position="636"/>
        <end position="646"/>
    </location>
</feature>
<feature type="compositionally biased region" description="Polar residues" evidence="6">
    <location>
        <begin position="612"/>
        <end position="625"/>
    </location>
</feature>
<dbReference type="InterPro" id="IPR051310">
    <property type="entry name" value="MCP_chemotaxis"/>
</dbReference>
<keyword evidence="7" id="KW-1133">Transmembrane helix</keyword>
<dbReference type="InterPro" id="IPR032255">
    <property type="entry name" value="HBM"/>
</dbReference>
<keyword evidence="7" id="KW-0472">Membrane</keyword>
<dbReference type="GO" id="GO:0007165">
    <property type="term" value="P:signal transduction"/>
    <property type="evidence" value="ECO:0007669"/>
    <property type="project" value="UniProtKB-KW"/>
</dbReference>
<dbReference type="PANTHER" id="PTHR43531:SF11">
    <property type="entry name" value="METHYL-ACCEPTING CHEMOTAXIS PROTEIN 3"/>
    <property type="match status" value="1"/>
</dbReference>
<evidence type="ECO:0000313" key="11">
    <source>
        <dbReference type="Proteomes" id="UP000321124"/>
    </source>
</evidence>
<feature type="region of interest" description="Disordered" evidence="6">
    <location>
        <begin position="394"/>
        <end position="414"/>
    </location>
</feature>
<protein>
    <submittedName>
        <fullName evidence="10">Methyl-accepting chemotaxis protein</fullName>
    </submittedName>
</protein>
<evidence type="ECO:0000313" key="10">
    <source>
        <dbReference type="EMBL" id="QDZ90883.1"/>
    </source>
</evidence>
<sequence length="646" mass="70005">MFKKMTLSMQISGGYALVLLLLLVISLAAYFGLNKAIEGFNDYRTLARDANMAGRIQANMLTIQIQAYDYIFQNKESAYKQFNDRNATVNDVIQKAMTEVSDPELSQQIADIRKDIVDYNSYFDSIVKLIKLRNDEVTNVLVPKGIEIVALASDTMHHSFNKGQIEVAYRAGEVLESVLSARLAAAKFLDTNLDTDLQQALAALELAKGERLSTLKATVTDLDTQAKLVQFASSLDSYAASLKVVYNTINERNDIVKNQLDRIGDEVSRLTEDIKLSILKKQDALGPLVKAQNEQTLNTVISVSLAAIIIGILLAWFLVKIIKKPLGGEPRDMETIARAIANGDLTVELKQSEQATGVYKAMIDMIDSLTSVIAQVRSGADNLSSASSQVSSTAQSLSQGATEQAASVEETTSAVEELNASVQQNSENARVTNNMATVAAEEARQGGIAVEQTVAAMKQIAAKISLIEDIAYKTNLLSLNAAIEAARAGEHGKGFTVVASEVRKLAENSSLTAQEINKLASESVGIAENAGRLIANIVPNIQKTSDLVQEISSSSDEQAIGISQINDSMLQLDKATQQNASASEELAATSEELNGQANQLLEAVEFFKLATNNERPSQGKSTRATVSGRKSAKTKQYVERSEFERF</sequence>
<keyword evidence="5" id="KW-0175">Coiled coil</keyword>
<accession>A0A5B8QW74</accession>
<dbReference type="SMART" id="SM01358">
    <property type="entry name" value="HBM"/>
    <property type="match status" value="1"/>
</dbReference>
<evidence type="ECO:0000256" key="1">
    <source>
        <dbReference type="ARBA" id="ARBA00022500"/>
    </source>
</evidence>
<proteinExistence type="inferred from homology"/>
<dbReference type="AlphaFoldDB" id="A0A5B8QW74"/>
<dbReference type="InterPro" id="IPR004090">
    <property type="entry name" value="Chemotax_Me-accpt_rcpt"/>
</dbReference>
<keyword evidence="7" id="KW-0812">Transmembrane</keyword>
<feature type="region of interest" description="Disordered" evidence="6">
    <location>
        <begin position="612"/>
        <end position="646"/>
    </location>
</feature>
<dbReference type="InterPro" id="IPR004089">
    <property type="entry name" value="MCPsignal_dom"/>
</dbReference>
<dbReference type="Gene3D" id="1.10.287.950">
    <property type="entry name" value="Methyl-accepting chemotaxis protein"/>
    <property type="match status" value="1"/>
</dbReference>
<feature type="domain" description="Methyl-accepting transducer" evidence="8">
    <location>
        <begin position="379"/>
        <end position="594"/>
    </location>
</feature>
<dbReference type="RefSeq" id="WP_208662628.1">
    <property type="nucleotide sequence ID" value="NZ_CP031775.2"/>
</dbReference>
<feature type="domain" description="HBM" evidence="9">
    <location>
        <begin position="45"/>
        <end position="286"/>
    </location>
</feature>
<evidence type="ECO:0000259" key="8">
    <source>
        <dbReference type="PROSITE" id="PS50111"/>
    </source>
</evidence>
<feature type="compositionally biased region" description="Polar residues" evidence="6">
    <location>
        <begin position="400"/>
        <end position="414"/>
    </location>
</feature>
<evidence type="ECO:0000256" key="5">
    <source>
        <dbReference type="SAM" id="Coils"/>
    </source>
</evidence>
<dbReference type="EMBL" id="CP031775">
    <property type="protein sequence ID" value="QDZ90883.1"/>
    <property type="molecule type" value="Genomic_DNA"/>
</dbReference>
<name>A0A5B8QW74_9GAMM</name>
<dbReference type="Pfam" id="PF00015">
    <property type="entry name" value="MCPsignal"/>
    <property type="match status" value="1"/>
</dbReference>
<dbReference type="GO" id="GO:0005886">
    <property type="term" value="C:plasma membrane"/>
    <property type="evidence" value="ECO:0007669"/>
    <property type="project" value="TreeGrafter"/>
</dbReference>
<dbReference type="PROSITE" id="PS50111">
    <property type="entry name" value="CHEMOTAXIS_TRANSDUC_2"/>
    <property type="match status" value="1"/>
</dbReference>
<dbReference type="GO" id="GO:0006935">
    <property type="term" value="P:chemotaxis"/>
    <property type="evidence" value="ECO:0007669"/>
    <property type="project" value="UniProtKB-KW"/>
</dbReference>
<feature type="coiled-coil region" evidence="5">
    <location>
        <begin position="565"/>
        <end position="603"/>
    </location>
</feature>
<evidence type="ECO:0000256" key="2">
    <source>
        <dbReference type="ARBA" id="ARBA00023224"/>
    </source>
</evidence>
<dbReference type="PANTHER" id="PTHR43531">
    <property type="entry name" value="PROTEIN ICFG"/>
    <property type="match status" value="1"/>
</dbReference>
<evidence type="ECO:0000256" key="3">
    <source>
        <dbReference type="ARBA" id="ARBA00029447"/>
    </source>
</evidence>
<organism evidence="10 11">
    <name type="scientific">Shewanella decolorationis</name>
    <dbReference type="NCBI Taxonomy" id="256839"/>
    <lineage>
        <taxon>Bacteria</taxon>
        <taxon>Pseudomonadati</taxon>
        <taxon>Pseudomonadota</taxon>
        <taxon>Gammaproteobacteria</taxon>
        <taxon>Alteromonadales</taxon>
        <taxon>Shewanellaceae</taxon>
        <taxon>Shewanella</taxon>
    </lineage>
</organism>
<keyword evidence="2 4" id="KW-0807">Transducer</keyword>
<dbReference type="Proteomes" id="UP000321124">
    <property type="component" value="Chromosome"/>
</dbReference>
<dbReference type="PRINTS" id="PR00260">
    <property type="entry name" value="CHEMTRNSDUCR"/>
</dbReference>
<dbReference type="KEGG" id="sdeo:D0436_10600"/>
<feature type="transmembrane region" description="Helical" evidence="7">
    <location>
        <begin position="300"/>
        <end position="319"/>
    </location>
</feature>
<dbReference type="SUPFAM" id="SSF58104">
    <property type="entry name" value="Methyl-accepting chemotaxis protein (MCP) signaling domain"/>
    <property type="match status" value="1"/>
</dbReference>
<reference evidence="10 11" key="1">
    <citation type="journal article" date="2019" name="Ecotoxicol. Environ. Saf.">
        <title>Microbial characterization of heavy metal resistant bacterial strains isolated from an electroplating wastewater treatment plant.</title>
        <authorList>
            <person name="Cai X."/>
            <person name="Zheng X."/>
            <person name="Zhang D."/>
            <person name="Iqbal W."/>
            <person name="Liu C."/>
            <person name="Yang B."/>
            <person name="Zhao X."/>
            <person name="Lu X."/>
            <person name="Mao Y."/>
        </authorList>
    </citation>
    <scope>NUCLEOTIDE SEQUENCE [LARGE SCALE GENOMIC DNA]</scope>
    <source>
        <strain evidence="10 11">Ni1-3</strain>
    </source>
</reference>